<dbReference type="UniPathway" id="UPA00378"/>
<feature type="transmembrane region" description="Helical" evidence="2">
    <location>
        <begin position="184"/>
        <end position="205"/>
    </location>
</feature>
<keyword evidence="4" id="KW-0808">Transferase</keyword>
<reference evidence="4 5" key="1">
    <citation type="submission" date="2019-03" db="EMBL/GenBank/DDBJ databases">
        <title>Single cell metagenomics reveals metabolic interactions within the superorganism composed of flagellate Streblomastix strix and complex community of Bacteroidetes bacteria on its surface.</title>
        <authorList>
            <person name="Treitli S.C."/>
            <person name="Kolisko M."/>
            <person name="Husnik F."/>
            <person name="Keeling P."/>
            <person name="Hampl V."/>
        </authorList>
    </citation>
    <scope>NUCLEOTIDE SEQUENCE [LARGE SCALE GENOMIC DNA]</scope>
    <source>
        <strain evidence="4">ST1C</strain>
    </source>
</reference>
<keyword evidence="2" id="KW-0472">Membrane</keyword>
<dbReference type="OrthoDB" id="29105at2759"/>
<dbReference type="PANTHER" id="PTHR10830">
    <property type="entry name" value="DOLICHYL-DIPHOSPHOOLIGOSACCHARIDE--PROTEIN GLYCOSYLTRANSFERASE 48 KDA SUBUNIT"/>
    <property type="match status" value="1"/>
</dbReference>
<keyword evidence="2" id="KW-0812">Transmembrane</keyword>
<evidence type="ECO:0000259" key="3">
    <source>
        <dbReference type="Pfam" id="PF23358"/>
    </source>
</evidence>
<feature type="domain" description="OST48 middle" evidence="3">
    <location>
        <begin position="72"/>
        <end position="206"/>
    </location>
</feature>
<accession>A0A5J4U8P2</accession>
<feature type="region of interest" description="Disordered" evidence="1">
    <location>
        <begin position="217"/>
        <end position="321"/>
    </location>
</feature>
<proteinExistence type="predicted"/>
<dbReference type="InterPro" id="IPR055459">
    <property type="entry name" value="OST48_MD"/>
</dbReference>
<dbReference type="EMBL" id="SNRW01019774">
    <property type="protein sequence ID" value="KAA6366065.1"/>
    <property type="molecule type" value="Genomic_DNA"/>
</dbReference>
<comment type="caution">
    <text evidence="4">The sequence shown here is derived from an EMBL/GenBank/DDBJ whole genome shotgun (WGS) entry which is preliminary data.</text>
</comment>
<dbReference type="AlphaFoldDB" id="A0A5J4U8P2"/>
<dbReference type="Pfam" id="PF23358">
    <property type="entry name" value="OST48_MD"/>
    <property type="match status" value="1"/>
</dbReference>
<dbReference type="GO" id="GO:0016740">
    <property type="term" value="F:transferase activity"/>
    <property type="evidence" value="ECO:0007669"/>
    <property type="project" value="UniProtKB-KW"/>
</dbReference>
<gene>
    <name evidence="4" type="ORF">EZS28_038409</name>
</gene>
<evidence type="ECO:0000313" key="4">
    <source>
        <dbReference type="EMBL" id="KAA6366065.1"/>
    </source>
</evidence>
<evidence type="ECO:0000256" key="2">
    <source>
        <dbReference type="SAM" id="Phobius"/>
    </source>
</evidence>
<feature type="non-terminal residue" evidence="4">
    <location>
        <position position="1"/>
    </location>
</feature>
<name>A0A5J4U8P2_9EUKA</name>
<organism evidence="4 5">
    <name type="scientific">Streblomastix strix</name>
    <dbReference type="NCBI Taxonomy" id="222440"/>
    <lineage>
        <taxon>Eukaryota</taxon>
        <taxon>Metamonada</taxon>
        <taxon>Preaxostyla</taxon>
        <taxon>Oxymonadida</taxon>
        <taxon>Streblomastigidae</taxon>
        <taxon>Streblomastix</taxon>
    </lineage>
</organism>
<evidence type="ECO:0000313" key="5">
    <source>
        <dbReference type="Proteomes" id="UP000324800"/>
    </source>
</evidence>
<evidence type="ECO:0000256" key="1">
    <source>
        <dbReference type="SAM" id="MobiDB-lite"/>
    </source>
</evidence>
<dbReference type="PANTHER" id="PTHR10830:SF0">
    <property type="entry name" value="DOLICHYL-DIPHOSPHOOLIGOSACCHARIDE--PROTEIN GLYCOSYLTRANSFERASE 48 KDA SUBUNIT"/>
    <property type="match status" value="1"/>
</dbReference>
<dbReference type="GO" id="GO:0018279">
    <property type="term" value="P:protein N-linked glycosylation via asparagine"/>
    <property type="evidence" value="ECO:0007669"/>
    <property type="project" value="InterPro"/>
</dbReference>
<keyword evidence="2" id="KW-1133">Transmembrane helix</keyword>
<dbReference type="GO" id="GO:0008250">
    <property type="term" value="C:oligosaccharyltransferase complex"/>
    <property type="evidence" value="ECO:0007669"/>
    <property type="project" value="TreeGrafter"/>
</dbReference>
<dbReference type="Proteomes" id="UP000324800">
    <property type="component" value="Unassembled WGS sequence"/>
</dbReference>
<sequence length="321" mass="37083">IVVFGSDLFGSDSVSDSEDDKSEEEVINKKSDRESKKLKRLNTEIVSDLILWAFGVRGQMRARNLQYTLLSENLTNPDELTINDVIDFEITLEVFDDKKKQWIGWNADDVQLTFAMLTPRMRKTLKSTGNGKHVLTFRTPDVFGVYKFIVDYHARGYKPINISQQVSLHPLRHDQRPRFVTSAYPFYTVCFIMCIAVLVISVLFVSLAPDYKSIPTNEEKKQKDEQKKDKKEKEKEKEKDNKDQDKDKDIKKNKKDKGPQKQEEELLKSGDKKVEKKISGSSEDSKPKQDKAKTQEKKSSSQDPKKNVKEVDKKNKKPKSE</sequence>
<dbReference type="InterPro" id="IPR005013">
    <property type="entry name" value="DDOST_48_kDa_subunit"/>
</dbReference>
<protein>
    <submittedName>
        <fullName evidence="4">Putative Dolichyl-diphosphooligosaccharide--protein glycosyltransferase 48 kDa subunit</fullName>
    </submittedName>
</protein>